<accession>A0ABU8WWX8</accession>
<dbReference type="EMBL" id="JBBKZT010000030">
    <property type="protein sequence ID" value="MEJ8852036.1"/>
    <property type="molecule type" value="Genomic_DNA"/>
</dbReference>
<dbReference type="RefSeq" id="WP_340347885.1">
    <property type="nucleotide sequence ID" value="NZ_JBBKZT010000030.1"/>
</dbReference>
<evidence type="ECO:0000313" key="1">
    <source>
        <dbReference type="EMBL" id="MEJ8852036.1"/>
    </source>
</evidence>
<proteinExistence type="predicted"/>
<protein>
    <recommendedName>
        <fullName evidence="3">DUF2783 domain-containing protein</fullName>
    </recommendedName>
</protein>
<evidence type="ECO:0000313" key="2">
    <source>
        <dbReference type="Proteomes" id="UP001385892"/>
    </source>
</evidence>
<gene>
    <name evidence="1" type="ORF">WKW82_35780</name>
</gene>
<name>A0ABU8WWX8_9BURK</name>
<evidence type="ECO:0008006" key="3">
    <source>
        <dbReference type="Google" id="ProtNLM"/>
    </source>
</evidence>
<sequence>MTTTTAPMPALPADARDRLYAECARAITEAGAARESLFLSRLALLLFEQVGDEDRCSQALADALHELPMPSLSESLSP</sequence>
<organism evidence="1 2">
    <name type="scientific">Variovorax rhizosphaerae</name>
    <dbReference type="NCBI Taxonomy" id="1836200"/>
    <lineage>
        <taxon>Bacteria</taxon>
        <taxon>Pseudomonadati</taxon>
        <taxon>Pseudomonadota</taxon>
        <taxon>Betaproteobacteria</taxon>
        <taxon>Burkholderiales</taxon>
        <taxon>Comamonadaceae</taxon>
        <taxon>Variovorax</taxon>
    </lineage>
</organism>
<comment type="caution">
    <text evidence="1">The sequence shown here is derived from an EMBL/GenBank/DDBJ whole genome shotgun (WGS) entry which is preliminary data.</text>
</comment>
<reference evidence="1 2" key="1">
    <citation type="submission" date="2024-03" db="EMBL/GenBank/DDBJ databases">
        <title>Novel species of the genus Variovorax.</title>
        <authorList>
            <person name="Liu Q."/>
            <person name="Xin Y.-H."/>
        </authorList>
    </citation>
    <scope>NUCLEOTIDE SEQUENCE [LARGE SCALE GENOMIC DNA]</scope>
    <source>
        <strain evidence="1 2">KACC 18900</strain>
    </source>
</reference>
<dbReference type="Proteomes" id="UP001385892">
    <property type="component" value="Unassembled WGS sequence"/>
</dbReference>
<keyword evidence="2" id="KW-1185">Reference proteome</keyword>